<accession>A0ABR1BEA5</accession>
<feature type="signal peptide" evidence="7">
    <location>
        <begin position="1"/>
        <end position="17"/>
    </location>
</feature>
<keyword evidence="2" id="KW-0645">Protease</keyword>
<evidence type="ECO:0000256" key="4">
    <source>
        <dbReference type="ARBA" id="ARBA00022807"/>
    </source>
</evidence>
<keyword evidence="11" id="KW-1185">Reference proteome</keyword>
<protein>
    <recommendedName>
        <fullName evidence="12">Cathepsin L</fullName>
    </recommendedName>
</protein>
<dbReference type="CDD" id="cd02248">
    <property type="entry name" value="Peptidase_C1A"/>
    <property type="match status" value="1"/>
</dbReference>
<comment type="similarity">
    <text evidence="1">Belongs to the peptidase C1 family.</text>
</comment>
<dbReference type="SMART" id="SM00645">
    <property type="entry name" value="Pept_C1"/>
    <property type="match status" value="1"/>
</dbReference>
<reference evidence="10 11" key="1">
    <citation type="submission" date="2023-09" db="EMBL/GenBank/DDBJ databases">
        <title>Genomes of two closely related lineages of the louse Polyplax serrata with different host specificities.</title>
        <authorList>
            <person name="Martinu J."/>
            <person name="Tarabai H."/>
            <person name="Stefka J."/>
            <person name="Hypsa V."/>
        </authorList>
    </citation>
    <scope>NUCLEOTIDE SEQUENCE [LARGE SCALE GENOMIC DNA]</scope>
    <source>
        <strain evidence="10">98ZLc_SE</strain>
    </source>
</reference>
<dbReference type="PANTHER" id="PTHR12411">
    <property type="entry name" value="CYSTEINE PROTEASE FAMILY C1-RELATED"/>
    <property type="match status" value="1"/>
</dbReference>
<keyword evidence="4" id="KW-0788">Thiol protease</keyword>
<dbReference type="SUPFAM" id="SSF54001">
    <property type="entry name" value="Cysteine proteinases"/>
    <property type="match status" value="1"/>
</dbReference>
<dbReference type="Proteomes" id="UP001359485">
    <property type="component" value="Unassembled WGS sequence"/>
</dbReference>
<dbReference type="InterPro" id="IPR025661">
    <property type="entry name" value="Pept_asp_AS"/>
</dbReference>
<evidence type="ECO:0000256" key="6">
    <source>
        <dbReference type="ARBA" id="ARBA00023157"/>
    </source>
</evidence>
<comment type="caution">
    <text evidence="10">The sequence shown here is derived from an EMBL/GenBank/DDBJ whole genome shotgun (WGS) entry which is preliminary data.</text>
</comment>
<feature type="domain" description="Cathepsin propeptide inhibitor" evidence="9">
    <location>
        <begin position="28"/>
        <end position="88"/>
    </location>
</feature>
<dbReference type="InterPro" id="IPR013128">
    <property type="entry name" value="Peptidase_C1A"/>
</dbReference>
<evidence type="ECO:0000256" key="3">
    <source>
        <dbReference type="ARBA" id="ARBA00022801"/>
    </source>
</evidence>
<evidence type="ECO:0000256" key="2">
    <source>
        <dbReference type="ARBA" id="ARBA00022670"/>
    </source>
</evidence>
<evidence type="ECO:0000313" key="11">
    <source>
        <dbReference type="Proteomes" id="UP001359485"/>
    </source>
</evidence>
<gene>
    <name evidence="10" type="ORF">RUM44_013478</name>
</gene>
<dbReference type="InterPro" id="IPR000169">
    <property type="entry name" value="Pept_cys_AS"/>
</dbReference>
<dbReference type="EMBL" id="JAWJWF010000001">
    <property type="protein sequence ID" value="KAK6641763.1"/>
    <property type="molecule type" value="Genomic_DNA"/>
</dbReference>
<keyword evidence="7" id="KW-0732">Signal</keyword>
<feature type="domain" description="Peptidase C1A papain C-terminal" evidence="8">
    <location>
        <begin position="126"/>
        <end position="348"/>
    </location>
</feature>
<dbReference type="InterPro" id="IPR039417">
    <property type="entry name" value="Peptidase_C1A_papain-like"/>
</dbReference>
<dbReference type="Pfam" id="PF08246">
    <property type="entry name" value="Inhibitor_I29"/>
    <property type="match status" value="1"/>
</dbReference>
<organism evidence="10 11">
    <name type="scientific">Polyplax serrata</name>
    <name type="common">Common mouse louse</name>
    <dbReference type="NCBI Taxonomy" id="468196"/>
    <lineage>
        <taxon>Eukaryota</taxon>
        <taxon>Metazoa</taxon>
        <taxon>Ecdysozoa</taxon>
        <taxon>Arthropoda</taxon>
        <taxon>Hexapoda</taxon>
        <taxon>Insecta</taxon>
        <taxon>Pterygota</taxon>
        <taxon>Neoptera</taxon>
        <taxon>Paraneoptera</taxon>
        <taxon>Psocodea</taxon>
        <taxon>Troctomorpha</taxon>
        <taxon>Phthiraptera</taxon>
        <taxon>Anoplura</taxon>
        <taxon>Polyplacidae</taxon>
        <taxon>Polyplax</taxon>
    </lineage>
</organism>
<evidence type="ECO:0000256" key="7">
    <source>
        <dbReference type="SAM" id="SignalP"/>
    </source>
</evidence>
<feature type="chain" id="PRO_5045357940" description="Cathepsin L" evidence="7">
    <location>
        <begin position="18"/>
        <end position="350"/>
    </location>
</feature>
<dbReference type="InterPro" id="IPR000668">
    <property type="entry name" value="Peptidase_C1A_C"/>
</dbReference>
<keyword evidence="6" id="KW-1015">Disulfide bond</keyword>
<sequence>MRSIVLLSVILVAAAAATTYEKSIQAEWDLFKSQYGKSYENPSEEYRRMRIFMNNLNTISEHNLKYQKGEVSFEVGINKFSDMLSEEVDDLYTGVNRVNRLKALNGEEVYIPELKGKQFVPTKVDVPDYVDWTHMGAVTAVRNQKTCGACYAFSALAALEGRLYLKSKSTPSEAKIQALSVQNVIDCSEDYGNNGCHGGLAMYTYDYILSNKGLNNETVYPYEGKDGKCRYKPEQSIVKMKDYVKVTPFDEHELKLAVATGPVSASFNTNPNSFKMYKSGIYEDVECNANSLNHAMAVVGYGVDFKTEKEYWLVKNSWGTDWGIDGYIKMARNSGNMCGIATRPVFPDVD</sequence>
<evidence type="ECO:0000256" key="1">
    <source>
        <dbReference type="ARBA" id="ARBA00008455"/>
    </source>
</evidence>
<dbReference type="InterPro" id="IPR025660">
    <property type="entry name" value="Pept_his_AS"/>
</dbReference>
<keyword evidence="3" id="KW-0378">Hydrolase</keyword>
<keyword evidence="5" id="KW-0865">Zymogen</keyword>
<dbReference type="InterPro" id="IPR038765">
    <property type="entry name" value="Papain-like_cys_pep_sf"/>
</dbReference>
<dbReference type="SMART" id="SM00848">
    <property type="entry name" value="Inhibitor_I29"/>
    <property type="match status" value="1"/>
</dbReference>
<proteinExistence type="inferred from homology"/>
<evidence type="ECO:0008006" key="12">
    <source>
        <dbReference type="Google" id="ProtNLM"/>
    </source>
</evidence>
<dbReference type="PROSITE" id="PS00639">
    <property type="entry name" value="THIOL_PROTEASE_HIS"/>
    <property type="match status" value="1"/>
</dbReference>
<evidence type="ECO:0000256" key="5">
    <source>
        <dbReference type="ARBA" id="ARBA00023145"/>
    </source>
</evidence>
<dbReference type="PRINTS" id="PR00705">
    <property type="entry name" value="PAPAIN"/>
</dbReference>
<evidence type="ECO:0000259" key="8">
    <source>
        <dbReference type="SMART" id="SM00645"/>
    </source>
</evidence>
<dbReference type="Gene3D" id="3.90.70.10">
    <property type="entry name" value="Cysteine proteinases"/>
    <property type="match status" value="1"/>
</dbReference>
<dbReference type="PROSITE" id="PS00139">
    <property type="entry name" value="THIOL_PROTEASE_CYS"/>
    <property type="match status" value="1"/>
</dbReference>
<evidence type="ECO:0000313" key="10">
    <source>
        <dbReference type="EMBL" id="KAK6641763.1"/>
    </source>
</evidence>
<dbReference type="Pfam" id="PF00112">
    <property type="entry name" value="Peptidase_C1"/>
    <property type="match status" value="1"/>
</dbReference>
<name>A0ABR1BEA5_POLSC</name>
<dbReference type="InterPro" id="IPR013201">
    <property type="entry name" value="Prot_inhib_I29"/>
</dbReference>
<dbReference type="PROSITE" id="PS00640">
    <property type="entry name" value="THIOL_PROTEASE_ASN"/>
    <property type="match status" value="1"/>
</dbReference>
<evidence type="ECO:0000259" key="9">
    <source>
        <dbReference type="SMART" id="SM00848"/>
    </source>
</evidence>